<evidence type="ECO:0000313" key="3">
    <source>
        <dbReference type="Proteomes" id="UP001152795"/>
    </source>
</evidence>
<comment type="caution">
    <text evidence="2">The sequence shown here is derived from an EMBL/GenBank/DDBJ whole genome shotgun (WGS) entry which is preliminary data.</text>
</comment>
<keyword evidence="3" id="KW-1185">Reference proteome</keyword>
<dbReference type="EMBL" id="CACRXK020038319">
    <property type="protein sequence ID" value="CAB4045243.1"/>
    <property type="molecule type" value="Genomic_DNA"/>
</dbReference>
<feature type="region of interest" description="Disordered" evidence="1">
    <location>
        <begin position="146"/>
        <end position="281"/>
    </location>
</feature>
<reference evidence="2" key="1">
    <citation type="submission" date="2020-04" db="EMBL/GenBank/DDBJ databases">
        <authorList>
            <person name="Alioto T."/>
            <person name="Alioto T."/>
            <person name="Gomez Garrido J."/>
        </authorList>
    </citation>
    <scope>NUCLEOTIDE SEQUENCE</scope>
    <source>
        <strain evidence="2">A484AB</strain>
    </source>
</reference>
<name>A0A6S7LV87_PARCT</name>
<feature type="compositionally biased region" description="Low complexity" evidence="1">
    <location>
        <begin position="271"/>
        <end position="281"/>
    </location>
</feature>
<feature type="non-terminal residue" evidence="2">
    <location>
        <position position="425"/>
    </location>
</feature>
<feature type="compositionally biased region" description="Pro residues" evidence="1">
    <location>
        <begin position="119"/>
        <end position="132"/>
    </location>
</feature>
<sequence length="425" mass="46171">MYLYHFSYTYVVKPSSAQYVLSRQRTASLHEVCAEVMTSEEVQQHLEMHRYNRLALTPTTAKPSSHVSLDPAPSSPSTVETSSTSSSPPSLLPLSTPPPKSPASSESQSLPDTQNPMSPKAPSPPSFSPPPETNAALMHRFLEACGNTPAPAAPASPSNPATPSPAIPPLMANIITTPSSDVPQTRQSSPPNNTPPVIPPLISTATTNQSNAVLPTRQPPPPAPTRPRAADFFDLPPPTLEDLSDPGTSSTSPPRPTSSNPDPEDPIFEDPTTASFPTAQTTTSLHDFRQCYNLEFNEEMDFLDFEQLTRQFTTEVVELAKNLSSQQRPRPTKRRPDRPSARPPIDCRRPLPGDPTAAKRLQHLYRISKKRAAHQVFGDESPGFDGTIDDATSFFTESFGPRDCDTTKLLEELAAFVPSASMDND</sequence>
<feature type="compositionally biased region" description="Polar residues" evidence="1">
    <location>
        <begin position="203"/>
        <end position="213"/>
    </location>
</feature>
<feature type="region of interest" description="Disordered" evidence="1">
    <location>
        <begin position="60"/>
        <end position="133"/>
    </location>
</feature>
<protein>
    <submittedName>
        <fullName evidence="2">Uncharacterized protein</fullName>
    </submittedName>
</protein>
<evidence type="ECO:0000313" key="2">
    <source>
        <dbReference type="EMBL" id="CAB4045243.1"/>
    </source>
</evidence>
<dbReference type="Proteomes" id="UP001152795">
    <property type="component" value="Unassembled WGS sequence"/>
</dbReference>
<feature type="region of interest" description="Disordered" evidence="1">
    <location>
        <begin position="320"/>
        <end position="356"/>
    </location>
</feature>
<dbReference type="PRINTS" id="PR01217">
    <property type="entry name" value="PRICHEXTENSN"/>
</dbReference>
<proteinExistence type="predicted"/>
<feature type="compositionally biased region" description="Polar residues" evidence="1">
    <location>
        <begin position="174"/>
        <end position="189"/>
    </location>
</feature>
<evidence type="ECO:0000256" key="1">
    <source>
        <dbReference type="SAM" id="MobiDB-lite"/>
    </source>
</evidence>
<dbReference type="AlphaFoldDB" id="A0A6S7LV87"/>
<feature type="compositionally biased region" description="Low complexity" evidence="1">
    <location>
        <begin position="245"/>
        <end position="261"/>
    </location>
</feature>
<accession>A0A6S7LV87</accession>
<feature type="compositionally biased region" description="Low complexity" evidence="1">
    <location>
        <begin position="71"/>
        <end position="94"/>
    </location>
</feature>
<feature type="compositionally biased region" description="Low complexity" evidence="1">
    <location>
        <begin position="102"/>
        <end position="118"/>
    </location>
</feature>
<organism evidence="2 3">
    <name type="scientific">Paramuricea clavata</name>
    <name type="common">Red gorgonian</name>
    <name type="synonym">Violescent sea-whip</name>
    <dbReference type="NCBI Taxonomy" id="317549"/>
    <lineage>
        <taxon>Eukaryota</taxon>
        <taxon>Metazoa</taxon>
        <taxon>Cnidaria</taxon>
        <taxon>Anthozoa</taxon>
        <taxon>Octocorallia</taxon>
        <taxon>Malacalcyonacea</taxon>
        <taxon>Plexauridae</taxon>
        <taxon>Paramuricea</taxon>
    </lineage>
</organism>
<gene>
    <name evidence="2" type="ORF">PACLA_8A083499</name>
</gene>
<dbReference type="OrthoDB" id="8195432at2759"/>
<feature type="compositionally biased region" description="Low complexity" evidence="1">
    <location>
        <begin position="147"/>
        <end position="159"/>
    </location>
</feature>
<feature type="compositionally biased region" description="Basic and acidic residues" evidence="1">
    <location>
        <begin position="337"/>
        <end position="351"/>
    </location>
</feature>